<sequence>MKTVLKGDKTGISKTTKTILGGFFKYHYLEHFEDTIEGIEFNPQLKKILFDFDEIEDPFDYKIKILENDQPKTKKVDLIESFNYLLGLNVEQIITSKNNGRTYIFVTGKVEKRKIVTIWRSIIRLDLKQDKKIIEAHLNDVSYSIGKKKLLLNCILL</sequence>
<dbReference type="EMBL" id="BART01024682">
    <property type="protein sequence ID" value="GAG91842.1"/>
    <property type="molecule type" value="Genomic_DNA"/>
</dbReference>
<dbReference type="AlphaFoldDB" id="X1CFF2"/>
<proteinExistence type="predicted"/>
<gene>
    <name evidence="1" type="ORF">S01H4_44503</name>
</gene>
<evidence type="ECO:0000313" key="1">
    <source>
        <dbReference type="EMBL" id="GAG91842.1"/>
    </source>
</evidence>
<comment type="caution">
    <text evidence="1">The sequence shown here is derived from an EMBL/GenBank/DDBJ whole genome shotgun (WGS) entry which is preliminary data.</text>
</comment>
<accession>X1CFF2</accession>
<organism evidence="1">
    <name type="scientific">marine sediment metagenome</name>
    <dbReference type="NCBI Taxonomy" id="412755"/>
    <lineage>
        <taxon>unclassified sequences</taxon>
        <taxon>metagenomes</taxon>
        <taxon>ecological metagenomes</taxon>
    </lineage>
</organism>
<name>X1CFF2_9ZZZZ</name>
<protein>
    <submittedName>
        <fullName evidence="1">Uncharacterized protein</fullName>
    </submittedName>
</protein>
<reference evidence="1" key="1">
    <citation type="journal article" date="2014" name="Front. Microbiol.">
        <title>High frequency of phylogenetically diverse reductive dehalogenase-homologous genes in deep subseafloor sedimentary metagenomes.</title>
        <authorList>
            <person name="Kawai M."/>
            <person name="Futagami T."/>
            <person name="Toyoda A."/>
            <person name="Takaki Y."/>
            <person name="Nishi S."/>
            <person name="Hori S."/>
            <person name="Arai W."/>
            <person name="Tsubouchi T."/>
            <person name="Morono Y."/>
            <person name="Uchiyama I."/>
            <person name="Ito T."/>
            <person name="Fujiyama A."/>
            <person name="Inagaki F."/>
            <person name="Takami H."/>
        </authorList>
    </citation>
    <scope>NUCLEOTIDE SEQUENCE</scope>
    <source>
        <strain evidence="1">Expedition CK06-06</strain>
    </source>
</reference>